<sequence length="248" mass="27907">MKVKAPESFTYRGGKRAVLLLHGFTGSTGDMKKLGKYLNDLDYTCHGPLYRGHGLSGEELVKTGPKEWWEDVVNGYKFLKEEGYEEIAVVGISLGGVFSLKVGIELPVTGVVSMCAPTQGKSIDRQKNRLLNYAQAYKKFEGKDADQIAAEVKLLEEEPMPQLKDVLNIINETGENLDLITSPTLVLQGRLDDPDYTESASAIYNEVDTQHKHLIWYEKSGHIITLGKEREQVYEDVYKFLNTLNWSE</sequence>
<dbReference type="OrthoDB" id="9800213at2"/>
<dbReference type="EMBL" id="CP017704">
    <property type="protein sequence ID" value="ASS95769.1"/>
    <property type="molecule type" value="Genomic_DNA"/>
</dbReference>
<reference evidence="3 4" key="1">
    <citation type="submission" date="2016-10" db="EMBL/GenBank/DDBJ databases">
        <title>The whole genome sequencing and assembly of Bacillus simplex DSM 1321 strain.</title>
        <authorList>
            <person name="Park M.-K."/>
            <person name="Lee Y.-J."/>
            <person name="Yi H."/>
            <person name="Bahn Y.-S."/>
            <person name="Kim J.F."/>
            <person name="Lee D.-W."/>
        </authorList>
    </citation>
    <scope>NUCLEOTIDE SEQUENCE [LARGE SCALE GENOMIC DNA]</scope>
    <source>
        <strain evidence="3 4">DSM 1321</strain>
    </source>
</reference>
<dbReference type="SUPFAM" id="SSF53474">
    <property type="entry name" value="alpha/beta-Hydrolases"/>
    <property type="match status" value="1"/>
</dbReference>
<gene>
    <name evidence="3" type="ORF">BS1321_18780</name>
</gene>
<dbReference type="GeneID" id="56474813"/>
<organism evidence="3 4">
    <name type="scientific">Peribacillus simplex NBRC 15720 = DSM 1321</name>
    <dbReference type="NCBI Taxonomy" id="1349754"/>
    <lineage>
        <taxon>Bacteria</taxon>
        <taxon>Bacillati</taxon>
        <taxon>Bacillota</taxon>
        <taxon>Bacilli</taxon>
        <taxon>Bacillales</taxon>
        <taxon>Bacillaceae</taxon>
        <taxon>Peribacillus</taxon>
    </lineage>
</organism>
<dbReference type="InterPro" id="IPR029058">
    <property type="entry name" value="AB_hydrolase_fold"/>
</dbReference>
<evidence type="ECO:0000313" key="4">
    <source>
        <dbReference type="Proteomes" id="UP000214618"/>
    </source>
</evidence>
<evidence type="ECO:0000313" key="3">
    <source>
        <dbReference type="EMBL" id="ASS95769.1"/>
    </source>
</evidence>
<protein>
    <submittedName>
        <fullName evidence="3">Carboxylesterase</fullName>
    </submittedName>
</protein>
<accession>A0A223EKI4</accession>
<feature type="active site" description="Nucleophile" evidence="1">
    <location>
        <position position="93"/>
    </location>
</feature>
<dbReference type="InterPro" id="IPR051044">
    <property type="entry name" value="MAG_DAG_Lipase"/>
</dbReference>
<dbReference type="Proteomes" id="UP000214618">
    <property type="component" value="Chromosome"/>
</dbReference>
<evidence type="ECO:0000259" key="2">
    <source>
        <dbReference type="Pfam" id="PF12146"/>
    </source>
</evidence>
<feature type="active site" description="Charge relay system" evidence="1">
    <location>
        <position position="222"/>
    </location>
</feature>
<dbReference type="InterPro" id="IPR012354">
    <property type="entry name" value="Esterase_lipase"/>
</dbReference>
<feature type="domain" description="Serine aminopeptidase S33" evidence="2">
    <location>
        <begin position="15"/>
        <end position="225"/>
    </location>
</feature>
<evidence type="ECO:0000256" key="1">
    <source>
        <dbReference type="PIRSR" id="PIRSR017388-1"/>
    </source>
</evidence>
<name>A0A223EKI4_9BACI</name>
<dbReference type="Gene3D" id="3.40.50.1820">
    <property type="entry name" value="alpha/beta hydrolase"/>
    <property type="match status" value="1"/>
</dbReference>
<feature type="active site" description="Charge relay system" evidence="1">
    <location>
        <position position="192"/>
    </location>
</feature>
<dbReference type="PANTHER" id="PTHR11614">
    <property type="entry name" value="PHOSPHOLIPASE-RELATED"/>
    <property type="match status" value="1"/>
</dbReference>
<dbReference type="PIRSF" id="PIRSF017388">
    <property type="entry name" value="Esterase_lipase"/>
    <property type="match status" value="1"/>
</dbReference>
<dbReference type="RefSeq" id="WP_063232595.1">
    <property type="nucleotide sequence ID" value="NZ_BCVO01000003.1"/>
</dbReference>
<dbReference type="Pfam" id="PF12146">
    <property type="entry name" value="Hydrolase_4"/>
    <property type="match status" value="1"/>
</dbReference>
<dbReference type="InterPro" id="IPR022742">
    <property type="entry name" value="Hydrolase_4"/>
</dbReference>
<dbReference type="AlphaFoldDB" id="A0A223EKI4"/>
<dbReference type="GO" id="GO:0052689">
    <property type="term" value="F:carboxylic ester hydrolase activity"/>
    <property type="evidence" value="ECO:0007669"/>
    <property type="project" value="InterPro"/>
</dbReference>
<proteinExistence type="predicted"/>